<evidence type="ECO:0000256" key="1">
    <source>
        <dbReference type="SAM" id="MobiDB-lite"/>
    </source>
</evidence>
<feature type="compositionally biased region" description="Basic and acidic residues" evidence="1">
    <location>
        <begin position="65"/>
        <end position="79"/>
    </location>
</feature>
<evidence type="ECO:0000259" key="2">
    <source>
        <dbReference type="PROSITE" id="PS50888"/>
    </source>
</evidence>
<name>A0ABP1G141_9CHLO</name>
<protein>
    <submittedName>
        <fullName evidence="3">G8690 protein</fullName>
    </submittedName>
</protein>
<dbReference type="Pfam" id="PF00010">
    <property type="entry name" value="HLH"/>
    <property type="match status" value="1"/>
</dbReference>
<dbReference type="Proteomes" id="UP001497392">
    <property type="component" value="Unassembled WGS sequence"/>
</dbReference>
<feature type="domain" description="BHLH" evidence="2">
    <location>
        <begin position="64"/>
        <end position="114"/>
    </location>
</feature>
<dbReference type="Gene3D" id="4.10.280.10">
    <property type="entry name" value="Helix-loop-helix DNA-binding domain"/>
    <property type="match status" value="1"/>
</dbReference>
<sequence>MEQQPETLAASMHAQLLDPNVLAQLSASAIAVGPNPLTPIEAPPQHRPAHEDPAPSTSKKTGSVAKEKHSATEKRRRDRIAEGLASLKEVIIPGREKEDQAGFLISAATYIRQLQEALSNLQAMGAVSKLPDDVQWSIRALLMRRLPNVAMLPRAPAPVPGNDPALPQLLGYLLQQMSKEPGAQDEQQLQASMAQAALMHQMQTQYQSYFQQCVQSQQAPPLTPGQEQLQQLLMQQRRQSPAVPTASASDPQQQ</sequence>
<evidence type="ECO:0000313" key="4">
    <source>
        <dbReference type="Proteomes" id="UP001497392"/>
    </source>
</evidence>
<dbReference type="InterPro" id="IPR036638">
    <property type="entry name" value="HLH_DNA-bd_sf"/>
</dbReference>
<proteinExistence type="predicted"/>
<dbReference type="PROSITE" id="PS50888">
    <property type="entry name" value="BHLH"/>
    <property type="match status" value="1"/>
</dbReference>
<dbReference type="InterPro" id="IPR011598">
    <property type="entry name" value="bHLH_dom"/>
</dbReference>
<feature type="region of interest" description="Disordered" evidence="1">
    <location>
        <begin position="216"/>
        <end position="254"/>
    </location>
</feature>
<feature type="region of interest" description="Disordered" evidence="1">
    <location>
        <begin position="33"/>
        <end position="79"/>
    </location>
</feature>
<reference evidence="3 4" key="1">
    <citation type="submission" date="2024-06" db="EMBL/GenBank/DDBJ databases">
        <authorList>
            <person name="Kraege A."/>
            <person name="Thomma B."/>
        </authorList>
    </citation>
    <scope>NUCLEOTIDE SEQUENCE [LARGE SCALE GENOMIC DNA]</scope>
</reference>
<dbReference type="SMART" id="SM00353">
    <property type="entry name" value="HLH"/>
    <property type="match status" value="1"/>
</dbReference>
<accession>A0ABP1G141</accession>
<organism evidence="3 4">
    <name type="scientific">Coccomyxa viridis</name>
    <dbReference type="NCBI Taxonomy" id="1274662"/>
    <lineage>
        <taxon>Eukaryota</taxon>
        <taxon>Viridiplantae</taxon>
        <taxon>Chlorophyta</taxon>
        <taxon>core chlorophytes</taxon>
        <taxon>Trebouxiophyceae</taxon>
        <taxon>Trebouxiophyceae incertae sedis</taxon>
        <taxon>Coccomyxaceae</taxon>
        <taxon>Coccomyxa</taxon>
    </lineage>
</organism>
<dbReference type="SUPFAM" id="SSF47459">
    <property type="entry name" value="HLH, helix-loop-helix DNA-binding domain"/>
    <property type="match status" value="1"/>
</dbReference>
<feature type="compositionally biased region" description="Low complexity" evidence="1">
    <location>
        <begin position="226"/>
        <end position="239"/>
    </location>
</feature>
<dbReference type="EMBL" id="CAXHTA020000015">
    <property type="protein sequence ID" value="CAL5225899.1"/>
    <property type="molecule type" value="Genomic_DNA"/>
</dbReference>
<evidence type="ECO:0000313" key="3">
    <source>
        <dbReference type="EMBL" id="CAL5225899.1"/>
    </source>
</evidence>
<keyword evidence="4" id="KW-1185">Reference proteome</keyword>
<comment type="caution">
    <text evidence="3">The sequence shown here is derived from an EMBL/GenBank/DDBJ whole genome shotgun (WGS) entry which is preliminary data.</text>
</comment>
<gene>
    <name evidence="3" type="primary">g8690</name>
    <name evidence="3" type="ORF">VP750_LOCUS7805</name>
</gene>